<dbReference type="EC" id="2.7.10.1" evidence="2"/>
<evidence type="ECO:0000256" key="17">
    <source>
        <dbReference type="SAM" id="MobiDB-lite"/>
    </source>
</evidence>
<dbReference type="Pfam" id="PF12810">
    <property type="entry name" value="ALK_LTK_GRD"/>
    <property type="match status" value="1"/>
</dbReference>
<evidence type="ECO:0000256" key="15">
    <source>
        <dbReference type="ARBA" id="ARBA00023180"/>
    </source>
</evidence>
<dbReference type="InterPro" id="IPR013320">
    <property type="entry name" value="ConA-like_dom_sf"/>
</dbReference>
<dbReference type="InterPro" id="IPR051560">
    <property type="entry name" value="MAM_domain-containing"/>
</dbReference>
<dbReference type="CDD" id="cd00112">
    <property type="entry name" value="LDLa"/>
    <property type="match status" value="1"/>
</dbReference>
<keyword evidence="9" id="KW-0067">ATP-binding</keyword>
<dbReference type="InterPro" id="IPR002172">
    <property type="entry name" value="LDrepeatLR_classA_rpt"/>
</dbReference>
<evidence type="ECO:0000256" key="18">
    <source>
        <dbReference type="SAM" id="Phobius"/>
    </source>
</evidence>
<dbReference type="PANTHER" id="PTHR23282">
    <property type="entry name" value="APICAL ENDOSOMAL GLYCOPROTEIN PRECURSOR"/>
    <property type="match status" value="1"/>
</dbReference>
<feature type="disulfide bond" evidence="16">
    <location>
        <begin position="191"/>
        <end position="203"/>
    </location>
</feature>
<evidence type="ECO:0000256" key="9">
    <source>
        <dbReference type="ARBA" id="ARBA00022840"/>
    </source>
</evidence>
<evidence type="ECO:0000259" key="20">
    <source>
        <dbReference type="PROSITE" id="PS50060"/>
    </source>
</evidence>
<organism evidence="21">
    <name type="scientific">Clastoptera arizonana</name>
    <name type="common">Arizona spittle bug</name>
    <dbReference type="NCBI Taxonomy" id="38151"/>
    <lineage>
        <taxon>Eukaryota</taxon>
        <taxon>Metazoa</taxon>
        <taxon>Ecdysozoa</taxon>
        <taxon>Arthropoda</taxon>
        <taxon>Hexapoda</taxon>
        <taxon>Insecta</taxon>
        <taxon>Pterygota</taxon>
        <taxon>Neoptera</taxon>
        <taxon>Paraneoptera</taxon>
        <taxon>Hemiptera</taxon>
        <taxon>Auchenorrhyncha</taxon>
        <taxon>Cercopoidea</taxon>
        <taxon>Clastopteridae</taxon>
        <taxon>Clastoptera</taxon>
    </lineage>
</organism>
<evidence type="ECO:0000256" key="1">
    <source>
        <dbReference type="ARBA" id="ARBA00004251"/>
    </source>
</evidence>
<dbReference type="PROSITE" id="PS01209">
    <property type="entry name" value="LDLRA_1"/>
    <property type="match status" value="1"/>
</dbReference>
<evidence type="ECO:0000256" key="12">
    <source>
        <dbReference type="ARBA" id="ARBA00023137"/>
    </source>
</evidence>
<evidence type="ECO:0000256" key="8">
    <source>
        <dbReference type="ARBA" id="ARBA00022777"/>
    </source>
</evidence>
<evidence type="ECO:0000256" key="14">
    <source>
        <dbReference type="ARBA" id="ARBA00023170"/>
    </source>
</evidence>
<evidence type="ECO:0000256" key="11">
    <source>
        <dbReference type="ARBA" id="ARBA00023136"/>
    </source>
</evidence>
<keyword evidence="4" id="KW-0808">Transferase</keyword>
<evidence type="ECO:0000256" key="10">
    <source>
        <dbReference type="ARBA" id="ARBA00022989"/>
    </source>
</evidence>
<dbReference type="SMART" id="SM00192">
    <property type="entry name" value="LDLa"/>
    <property type="match status" value="1"/>
</dbReference>
<protein>
    <recommendedName>
        <fullName evidence="2">receptor protein-tyrosine kinase</fullName>
        <ecNumber evidence="2">2.7.10.1</ecNumber>
    </recommendedName>
</protein>
<dbReference type="SMART" id="SM00137">
    <property type="entry name" value="MAM"/>
    <property type="match status" value="2"/>
</dbReference>
<dbReference type="PANTHER" id="PTHR23282:SF146">
    <property type="entry name" value="RT07201P-RELATED"/>
    <property type="match status" value="1"/>
</dbReference>
<dbReference type="SUPFAM" id="SSF57424">
    <property type="entry name" value="LDL receptor-like module"/>
    <property type="match status" value="1"/>
</dbReference>
<feature type="transmembrane region" description="Helical" evidence="18">
    <location>
        <begin position="795"/>
        <end position="818"/>
    </location>
</feature>
<name>A0A1B6D9Y7_9HEMI</name>
<evidence type="ECO:0000256" key="13">
    <source>
        <dbReference type="ARBA" id="ARBA00023157"/>
    </source>
</evidence>
<keyword evidence="15" id="KW-0325">Glycoprotein</keyword>
<dbReference type="FunFam" id="2.60.120.200:FF:000193">
    <property type="entry name" value="Tyrosine-protein kinase receptor"/>
    <property type="match status" value="1"/>
</dbReference>
<reference evidence="21" key="1">
    <citation type="submission" date="2015-12" db="EMBL/GenBank/DDBJ databases">
        <title>De novo transcriptome assembly of four potential Pierce s Disease insect vectors from Arizona vineyards.</title>
        <authorList>
            <person name="Tassone E.E."/>
        </authorList>
    </citation>
    <scope>NUCLEOTIDE SEQUENCE</scope>
</reference>
<keyword evidence="6 19" id="KW-0732">Signal</keyword>
<dbReference type="GO" id="GO:0004714">
    <property type="term" value="F:transmembrane receptor protein tyrosine kinase activity"/>
    <property type="evidence" value="ECO:0007669"/>
    <property type="project" value="UniProtKB-EC"/>
</dbReference>
<feature type="domain" description="MAM" evidence="20">
    <location>
        <begin position="233"/>
        <end position="411"/>
    </location>
</feature>
<dbReference type="GO" id="GO:0005524">
    <property type="term" value="F:ATP binding"/>
    <property type="evidence" value="ECO:0007669"/>
    <property type="project" value="UniProtKB-KW"/>
</dbReference>
<evidence type="ECO:0000256" key="19">
    <source>
        <dbReference type="SAM" id="SignalP"/>
    </source>
</evidence>
<keyword evidence="7" id="KW-0547">Nucleotide-binding</keyword>
<dbReference type="InterPro" id="IPR036055">
    <property type="entry name" value="LDL_receptor-like_sf"/>
</dbReference>
<dbReference type="PROSITE" id="PS50060">
    <property type="entry name" value="MAM_2"/>
    <property type="match status" value="2"/>
</dbReference>
<keyword evidence="13 16" id="KW-1015">Disulfide bond</keyword>
<dbReference type="Pfam" id="PF00629">
    <property type="entry name" value="MAM"/>
    <property type="match status" value="2"/>
</dbReference>
<feature type="domain" description="MAM" evidence="20">
    <location>
        <begin position="27"/>
        <end position="184"/>
    </location>
</feature>
<gene>
    <name evidence="21" type="ORF">g.18144</name>
</gene>
<comment type="caution">
    <text evidence="16">Lacks conserved residue(s) required for the propagation of feature annotation.</text>
</comment>
<dbReference type="EMBL" id="GEDC01014791">
    <property type="protein sequence ID" value="JAS22507.1"/>
    <property type="molecule type" value="Transcribed_RNA"/>
</dbReference>
<comment type="subcellular location">
    <subcellularLocation>
        <location evidence="1">Cell membrane</location>
        <topology evidence="1">Single-pass type I membrane protein</topology>
    </subcellularLocation>
</comment>
<dbReference type="SUPFAM" id="SSF49899">
    <property type="entry name" value="Concanavalin A-like lectins/glucanases"/>
    <property type="match status" value="2"/>
</dbReference>
<dbReference type="InterPro" id="IPR023415">
    <property type="entry name" value="LDLR_class-A_CS"/>
</dbReference>
<proteinExistence type="predicted"/>
<dbReference type="Pfam" id="PF00057">
    <property type="entry name" value="Ldl_recept_a"/>
    <property type="match status" value="1"/>
</dbReference>
<evidence type="ECO:0000256" key="6">
    <source>
        <dbReference type="ARBA" id="ARBA00022729"/>
    </source>
</evidence>
<feature type="non-terminal residue" evidence="21">
    <location>
        <position position="1"/>
    </location>
</feature>
<evidence type="ECO:0000256" key="7">
    <source>
        <dbReference type="ARBA" id="ARBA00022741"/>
    </source>
</evidence>
<feature type="disulfide bond" evidence="16">
    <location>
        <begin position="198"/>
        <end position="216"/>
    </location>
</feature>
<feature type="compositionally biased region" description="Polar residues" evidence="17">
    <location>
        <begin position="619"/>
        <end position="632"/>
    </location>
</feature>
<evidence type="ECO:0000313" key="21">
    <source>
        <dbReference type="EMBL" id="JAS22507.1"/>
    </source>
</evidence>
<feature type="signal peptide" evidence="19">
    <location>
        <begin position="1"/>
        <end position="20"/>
    </location>
</feature>
<evidence type="ECO:0000256" key="5">
    <source>
        <dbReference type="ARBA" id="ARBA00022692"/>
    </source>
</evidence>
<dbReference type="Gene3D" id="4.10.400.10">
    <property type="entry name" value="Low-density Lipoprotein Receptor"/>
    <property type="match status" value="1"/>
</dbReference>
<evidence type="ECO:0000256" key="3">
    <source>
        <dbReference type="ARBA" id="ARBA00022475"/>
    </source>
</evidence>
<evidence type="ECO:0000256" key="4">
    <source>
        <dbReference type="ARBA" id="ARBA00022679"/>
    </source>
</evidence>
<keyword evidence="12" id="KW-0829">Tyrosine-protein kinase</keyword>
<keyword evidence="14" id="KW-0675">Receptor</keyword>
<keyword evidence="8" id="KW-0418">Kinase</keyword>
<dbReference type="InterPro" id="IPR000998">
    <property type="entry name" value="MAM_dom"/>
</dbReference>
<feature type="chain" id="PRO_5008581073" description="receptor protein-tyrosine kinase" evidence="19">
    <location>
        <begin position="21"/>
        <end position="883"/>
    </location>
</feature>
<feature type="region of interest" description="Disordered" evidence="17">
    <location>
        <begin position="610"/>
        <end position="640"/>
    </location>
</feature>
<accession>A0A1B6D9Y7</accession>
<sequence length="883" mass="95748">KMSTVRILVTLLAWIALSLAAPTFPGLECNFEEKCVWTWNSSDWVVTEHARLPPDYPGGPSTDADGNVLGHFLFLLLRSPGQKELYVTSPVYVSTGEFCKLELGVHMSNMSGGNFKVVIEPTNAANSSWLVAEKRGNDTKMWEKYSLSIGRIRQAFRFIIEVAPSGRYPSHLAIDNIKLVDCFKKDYLDQCSSSMFKCSDSSCIDLTSVCDMKDDCPDGGDEEQDCDKIPEGTRCNFENGMCGWINRAGNTINWDTHTGSTETASTGPSFDHTYMNLTGKYAYVDMSKAKYMGAHAILESPIFNPPPPVVSNSTSRLFHSCYITFYFHQYGPHSGSLALTLTELNSPSSTSPQDKEIWRSFGDQGDRWHHIVRILPYITQKYYLHFEGKRSFSVKGDVAIDDFSMSPMCFGIGNITEEELNGYNYTTAGLNYAQPSEKVINQAFKNKTYYNFTTCGVSGMTGPRPENCTMTYNNTNINVTVLTDKLYYGIQKWTVPSDGFYTIIAKGAGGGRGAGRIGLSKGAEARMLTTLSKGQQLYILVGQSGSSAALKIMNISSEPRKMSKLKEIKTIKAIGGGGGGGGGSYVFTLTKKGERIPLLVGAGGGGLAHGPFADDSNQHGHQPNKSIKNQTGDAFGDHPAGAGGGWLPGNYTHRDITGLALIQGGTGGKACYNFIGHGGFGGGGGGCTAGGGGGGFAGGRAWAEKSRNGEGGYSWIGPQGSVLSQNLAIPGTNKGHGMVIIIPAVEGCDCDYLCAALDDDRSSTVCVCPPGWVLANDTYKCLLLETPQSSPTIKIIITLIAAVIIMSLIIGAFFVFLYNRYQQMNATKFRRKLPNGPDLQLSRLRDASDNMMTEYNPNYEFGGGTYTIRDLKDVPREQLRLVK</sequence>
<evidence type="ECO:0000256" key="16">
    <source>
        <dbReference type="PROSITE-ProRule" id="PRU00124"/>
    </source>
</evidence>
<keyword evidence="5 18" id="KW-0812">Transmembrane</keyword>
<dbReference type="AlphaFoldDB" id="A0A1B6D9Y7"/>
<dbReference type="GO" id="GO:0005886">
    <property type="term" value="C:plasma membrane"/>
    <property type="evidence" value="ECO:0007669"/>
    <property type="project" value="UniProtKB-SubCell"/>
</dbReference>
<keyword evidence="3" id="KW-1003">Cell membrane</keyword>
<dbReference type="PROSITE" id="PS50068">
    <property type="entry name" value="LDLRA_2"/>
    <property type="match status" value="1"/>
</dbReference>
<dbReference type="InterPro" id="IPR055163">
    <property type="entry name" value="ALK/LTK-like_GRD"/>
</dbReference>
<keyword evidence="11 18" id="KW-0472">Membrane</keyword>
<evidence type="ECO:0000256" key="2">
    <source>
        <dbReference type="ARBA" id="ARBA00011902"/>
    </source>
</evidence>
<keyword evidence="10 18" id="KW-1133">Transmembrane helix</keyword>
<dbReference type="CDD" id="cd06263">
    <property type="entry name" value="MAM"/>
    <property type="match status" value="1"/>
</dbReference>
<dbReference type="Gene3D" id="2.60.120.200">
    <property type="match status" value="2"/>
</dbReference>